<gene>
    <name evidence="1" type="ORF">NM208_g7586</name>
</gene>
<organism evidence="1 2">
    <name type="scientific">Fusarium decemcellulare</name>
    <dbReference type="NCBI Taxonomy" id="57161"/>
    <lineage>
        <taxon>Eukaryota</taxon>
        <taxon>Fungi</taxon>
        <taxon>Dikarya</taxon>
        <taxon>Ascomycota</taxon>
        <taxon>Pezizomycotina</taxon>
        <taxon>Sordariomycetes</taxon>
        <taxon>Hypocreomycetidae</taxon>
        <taxon>Hypocreales</taxon>
        <taxon>Nectriaceae</taxon>
        <taxon>Fusarium</taxon>
        <taxon>Fusarium decemcellulare species complex</taxon>
    </lineage>
</organism>
<keyword evidence="2" id="KW-1185">Reference proteome</keyword>
<name>A0ACC1S8L8_9HYPO</name>
<protein>
    <submittedName>
        <fullName evidence="1">Uncharacterized protein</fullName>
    </submittedName>
</protein>
<evidence type="ECO:0000313" key="1">
    <source>
        <dbReference type="EMBL" id="KAJ3534317.1"/>
    </source>
</evidence>
<reference evidence="1" key="1">
    <citation type="submission" date="2022-08" db="EMBL/GenBank/DDBJ databases">
        <title>Genome Sequence of Fusarium decemcellulare.</title>
        <authorList>
            <person name="Buettner E."/>
        </authorList>
    </citation>
    <scope>NUCLEOTIDE SEQUENCE</scope>
    <source>
        <strain evidence="1">Babe19</strain>
    </source>
</reference>
<proteinExistence type="predicted"/>
<comment type="caution">
    <text evidence="1">The sequence shown here is derived from an EMBL/GenBank/DDBJ whole genome shotgun (WGS) entry which is preliminary data.</text>
</comment>
<sequence>MTPKLRVDLISPQPVAPTSIPNPSSKLQLRLIPGLIRSQPDRKCRPQCTRCKERKVRCNRVMPQCSRCTAQNLDCVYPVRAKRRTTRLIDPALSTSSSSALSTILDRLQRLEAQSAASSNNPWTPSSATGNASSNSPSPAASSTANCNDSCATTPHNPRQGIDAMTVLKDAVDRVQELRLRAFGPAVITDPITIPTDLAKTWVQNYFTHMPQCNFIDLVDRRTFNLLPDIIDLPHIHIDPVILVIYYTMLYHGCSLKASNISSAVSIGYMNASYLGCLRAIPSWEREASGTITDLIAALCITRVAAEVFDYDLAWRMFKHACGFCQALNLHNMDDEANPPFPCDGKGEDEQCNDERKGFWEVIQIDLFFRLVLNTPPAITNNPWKVNLPWLDAGSEPPPHGIQSTAFLASSRVSLVIARFFAMLDDPQNTTKSDIMAKTEELCREMQQIFKEWQLHEWMENAPDNERDVWVVADVLFTGYTSIIYMFRKMAVLDSNSPRPPATDLDIPDSPIVEDAARHIIELLVRLLNLYPYVETMTCLFGAYRSYVAFAYLANTILQAEDARRYIQDIKLLERFGDQSASLARGRRDIVPLVRAMQKINDEIRKSLEKQTRSR</sequence>
<evidence type="ECO:0000313" key="2">
    <source>
        <dbReference type="Proteomes" id="UP001148629"/>
    </source>
</evidence>
<dbReference type="EMBL" id="JANRMS010000793">
    <property type="protein sequence ID" value="KAJ3534317.1"/>
    <property type="molecule type" value="Genomic_DNA"/>
</dbReference>
<accession>A0ACC1S8L8</accession>
<dbReference type="Proteomes" id="UP001148629">
    <property type="component" value="Unassembled WGS sequence"/>
</dbReference>